<keyword evidence="5" id="KW-0496">Mitochondrion</keyword>
<dbReference type="InterPro" id="IPR003663">
    <property type="entry name" value="Sugar/inositol_transpt"/>
</dbReference>
<feature type="transmembrane region" description="Helical" evidence="10">
    <location>
        <begin position="927"/>
        <end position="948"/>
    </location>
</feature>
<feature type="region of interest" description="Disordered" evidence="9">
    <location>
        <begin position="1067"/>
        <end position="1137"/>
    </location>
</feature>
<reference evidence="12" key="2">
    <citation type="journal article" date="2023" name="IMA Fungus">
        <title>Comparative genomic study of the Penicillium genus elucidates a diverse pangenome and 15 lateral gene transfer events.</title>
        <authorList>
            <person name="Petersen C."/>
            <person name="Sorensen T."/>
            <person name="Nielsen M.R."/>
            <person name="Sondergaard T.E."/>
            <person name="Sorensen J.L."/>
            <person name="Fitzpatrick D.A."/>
            <person name="Frisvad J.C."/>
            <person name="Nielsen K.L."/>
        </authorList>
    </citation>
    <scope>NUCLEOTIDE SEQUENCE</scope>
    <source>
        <strain evidence="12">IBT 16125</strain>
    </source>
</reference>
<comment type="caution">
    <text evidence="12">The sequence shown here is derived from an EMBL/GenBank/DDBJ whole genome shotgun (WGS) entry which is preliminary data.</text>
</comment>
<keyword evidence="13" id="KW-1185">Reference proteome</keyword>
<dbReference type="PROSITE" id="PS50920">
    <property type="entry name" value="SOLCAR"/>
    <property type="match status" value="1"/>
</dbReference>
<dbReference type="PANTHER" id="PTHR48022:SF73">
    <property type="entry name" value="METABOLITE TRANSPORT PROTEIN YDL199C-RELATED"/>
    <property type="match status" value="1"/>
</dbReference>
<comment type="similarity">
    <text evidence="2">Belongs to the major facilitator superfamily. Sugar transporter (TC 2.A.1.1) family.</text>
</comment>
<feature type="compositionally biased region" description="Low complexity" evidence="9">
    <location>
        <begin position="422"/>
        <end position="439"/>
    </location>
</feature>
<keyword evidence="6 10" id="KW-1133">Transmembrane helix</keyword>
<feature type="domain" description="Major facilitator superfamily (MFS) profile" evidence="11">
    <location>
        <begin position="584"/>
        <end position="1014"/>
    </location>
</feature>
<dbReference type="Gene3D" id="1.20.1250.20">
    <property type="entry name" value="MFS general substrate transporter like domains"/>
    <property type="match status" value="1"/>
</dbReference>
<accession>A0AAD6C214</accession>
<evidence type="ECO:0000256" key="4">
    <source>
        <dbReference type="ARBA" id="ARBA00022692"/>
    </source>
</evidence>
<dbReference type="Gene3D" id="1.50.40.10">
    <property type="entry name" value="Mitochondrial carrier domain"/>
    <property type="match status" value="1"/>
</dbReference>
<sequence length="1137" mass="125552">MNPIFLEPNLGNPGASRRKPRNDAATGASAAGVRALSAQMVAFYFRAPIKAFFRTRVEAVNPRVAEGKWSIHTTTPGLLLHAVRTYGWRFIPNQVLPPLLANAGVGAVLYTSYLQVLGALHDPVSQGVKRVWPPAPPAATFTAGFAAGTMQSIIAAPLDALQVRLQTSDMLDGQYRSMWHYGHHKLKQIGLRGVFAGWSLSFLRDSLGYAVFFSTFEYIKSQSYYSFITWYYGALRAETVDQLLSSGSSDRGVPLIKPHYALEPCFLMMAGVLASVAQQTIQHPLSRIQDLHLGRLEYLDHQASLDPSRRQMLRLYYHAYQETWKRCRRKATRAGGWRLWLFRGFAGSALRQVPSTSAGLVIFELVRRRYASLADTPSPAGRSCFVGDLPSICPGRSQSLRSPRWDQETERKKKGFRKGWNISPPTAAIPSSTSPRAIPLRSLPDSHAQFTVLESASEKGSRRSSLSSTRSGESDFSIWSDTGDLAEQLAEVEDPLQIRLRKSLDQEQRTRRGRRKPPKRVHYPPDLDYSRPSVDLEKDHIRIPNPPPRRISRTERILASIMSPRNGQNAPLHGLVGKPLLYFTSVFVSLGVFLFGYDQGVMSGIIIGSFFRDYFDQPSPATIGTVVAILEIGAFISSLLVGRIGDVIGRRRTILYGSVVFFVGGALQTFAISMPMMMVGRIVAGLGVGALSTIVPVYQSEISPPHNRGKLACIEFTGNIAGYATSVWVDYFCSFIESDISWRLPLLCQCVMGALLGVGSLIICESPRWLLDNDHDEEGIVVIANLYGEGDIHNDKARQEYREIKMNVLMQRQEGERSYSDMFRRYWKRVLIAMSAQALAQLNGINVISYYAPLVFESAGWAGRDAVLMTGINGISYLLSTVPPWYLVDGWGRRPILLSGAVAMLISLSLISYFIHIEIEATPTLTVIFVMIYNAAFGASWGPIPWLYPPEILPLSIRAKGASLSTASNWAFNWLVGELTPILQGAIGWRLYLLHAFFCACSFVVVYFLYPETSGVRLEDMNVLFGDATTAMPTPVTDGERGSLMGGGSPVPSLDIRRPYGQLGAESAIPGLDIDPPSIGGDGLGKSGRADSQAGSHRGEGIGGWISNMVNRNRRGSTGTNPSQYRRLEQGDDEEEH</sequence>
<evidence type="ECO:0000256" key="6">
    <source>
        <dbReference type="ARBA" id="ARBA00022989"/>
    </source>
</evidence>
<evidence type="ECO:0000256" key="1">
    <source>
        <dbReference type="ARBA" id="ARBA00004141"/>
    </source>
</evidence>
<dbReference type="InterPro" id="IPR050360">
    <property type="entry name" value="MFS_Sugar_Transporters"/>
</dbReference>
<evidence type="ECO:0000256" key="3">
    <source>
        <dbReference type="ARBA" id="ARBA00022448"/>
    </source>
</evidence>
<dbReference type="InterPro" id="IPR018108">
    <property type="entry name" value="MCP_transmembrane"/>
</dbReference>
<reference evidence="12" key="1">
    <citation type="submission" date="2022-12" db="EMBL/GenBank/DDBJ databases">
        <authorList>
            <person name="Petersen C."/>
        </authorList>
    </citation>
    <scope>NUCLEOTIDE SEQUENCE</scope>
    <source>
        <strain evidence="12">IBT 16125</strain>
    </source>
</reference>
<dbReference type="PROSITE" id="PS50850">
    <property type="entry name" value="MFS"/>
    <property type="match status" value="1"/>
</dbReference>
<dbReference type="AlphaFoldDB" id="A0AAD6C214"/>
<feature type="compositionally biased region" description="Polar residues" evidence="9">
    <location>
        <begin position="1108"/>
        <end position="1124"/>
    </location>
</feature>
<feature type="transmembrane region" description="Helical" evidence="10">
    <location>
        <begin position="830"/>
        <end position="854"/>
    </location>
</feature>
<dbReference type="NCBIfam" id="TIGR00879">
    <property type="entry name" value="SP"/>
    <property type="match status" value="1"/>
</dbReference>
<dbReference type="InterPro" id="IPR020846">
    <property type="entry name" value="MFS_dom"/>
</dbReference>
<keyword evidence="3" id="KW-0813">Transport</keyword>
<gene>
    <name evidence="12" type="ORF">N7458_007511</name>
</gene>
<protein>
    <submittedName>
        <fullName evidence="12">Mitochondrial substrate/solute carrier</fullName>
    </submittedName>
</protein>
<dbReference type="InterPro" id="IPR005828">
    <property type="entry name" value="MFS_sugar_transport-like"/>
</dbReference>
<dbReference type="GO" id="GO:0016020">
    <property type="term" value="C:membrane"/>
    <property type="evidence" value="ECO:0007669"/>
    <property type="project" value="UniProtKB-SubCell"/>
</dbReference>
<comment type="subcellular location">
    <subcellularLocation>
        <location evidence="1">Membrane</location>
        <topology evidence="1">Multi-pass membrane protein</topology>
    </subcellularLocation>
</comment>
<organism evidence="12 13">
    <name type="scientific">Penicillium daleae</name>
    <dbReference type="NCBI Taxonomy" id="63821"/>
    <lineage>
        <taxon>Eukaryota</taxon>
        <taxon>Fungi</taxon>
        <taxon>Dikarya</taxon>
        <taxon>Ascomycota</taxon>
        <taxon>Pezizomycotina</taxon>
        <taxon>Eurotiomycetes</taxon>
        <taxon>Eurotiomycetidae</taxon>
        <taxon>Eurotiales</taxon>
        <taxon>Aspergillaceae</taxon>
        <taxon>Penicillium</taxon>
    </lineage>
</organism>
<dbReference type="SUPFAM" id="SSF103506">
    <property type="entry name" value="Mitochondrial carrier"/>
    <property type="match status" value="1"/>
</dbReference>
<dbReference type="InterPro" id="IPR005829">
    <property type="entry name" value="Sugar_transporter_CS"/>
</dbReference>
<evidence type="ECO:0000313" key="12">
    <source>
        <dbReference type="EMBL" id="KAJ5443639.1"/>
    </source>
</evidence>
<dbReference type="EMBL" id="JAPVEA010000007">
    <property type="protein sequence ID" value="KAJ5443639.1"/>
    <property type="molecule type" value="Genomic_DNA"/>
</dbReference>
<evidence type="ECO:0000259" key="11">
    <source>
        <dbReference type="PROSITE" id="PS50850"/>
    </source>
</evidence>
<dbReference type="Proteomes" id="UP001213681">
    <property type="component" value="Unassembled WGS sequence"/>
</dbReference>
<feature type="transmembrane region" description="Helical" evidence="10">
    <location>
        <begin position="991"/>
        <end position="1010"/>
    </location>
</feature>
<feature type="region of interest" description="Disordered" evidence="9">
    <location>
        <begin position="500"/>
        <end position="529"/>
    </location>
</feature>
<feature type="transmembrane region" description="Helical" evidence="10">
    <location>
        <begin position="678"/>
        <end position="698"/>
    </location>
</feature>
<feature type="repeat" description="Solcar" evidence="8">
    <location>
        <begin position="135"/>
        <end position="222"/>
    </location>
</feature>
<keyword evidence="7 8" id="KW-0472">Membrane</keyword>
<evidence type="ECO:0000256" key="8">
    <source>
        <dbReference type="PROSITE-ProRule" id="PRU00282"/>
    </source>
</evidence>
<dbReference type="SUPFAM" id="SSF103473">
    <property type="entry name" value="MFS general substrate transporter"/>
    <property type="match status" value="1"/>
</dbReference>
<feature type="region of interest" description="Disordered" evidence="9">
    <location>
        <begin position="1"/>
        <end position="26"/>
    </location>
</feature>
<keyword evidence="5" id="KW-0999">Mitochondrion inner membrane</keyword>
<evidence type="ECO:0000256" key="5">
    <source>
        <dbReference type="ARBA" id="ARBA00022792"/>
    </source>
</evidence>
<dbReference type="GO" id="GO:0005351">
    <property type="term" value="F:carbohydrate:proton symporter activity"/>
    <property type="evidence" value="ECO:0007669"/>
    <property type="project" value="TreeGrafter"/>
</dbReference>
<dbReference type="Pfam" id="PF00083">
    <property type="entry name" value="Sugar_tr"/>
    <property type="match status" value="1"/>
</dbReference>
<dbReference type="PRINTS" id="PR00171">
    <property type="entry name" value="SUGRTRNSPORT"/>
</dbReference>
<feature type="compositionally biased region" description="Basic residues" evidence="9">
    <location>
        <begin position="511"/>
        <end position="522"/>
    </location>
</feature>
<keyword evidence="4 8" id="KW-0812">Transmembrane</keyword>
<feature type="transmembrane region" description="Helical" evidence="10">
    <location>
        <begin position="895"/>
        <end position="915"/>
    </location>
</feature>
<feature type="transmembrane region" description="Helical" evidence="10">
    <location>
        <begin position="621"/>
        <end position="641"/>
    </location>
</feature>
<proteinExistence type="inferred from homology"/>
<evidence type="ECO:0000256" key="7">
    <source>
        <dbReference type="ARBA" id="ARBA00023136"/>
    </source>
</evidence>
<dbReference type="PANTHER" id="PTHR48022">
    <property type="entry name" value="PLASTIDIC GLUCOSE TRANSPORTER 4"/>
    <property type="match status" value="1"/>
</dbReference>
<dbReference type="InterPro" id="IPR036259">
    <property type="entry name" value="MFS_trans_sf"/>
</dbReference>
<dbReference type="InterPro" id="IPR023395">
    <property type="entry name" value="MCP_dom_sf"/>
</dbReference>
<evidence type="ECO:0000256" key="10">
    <source>
        <dbReference type="SAM" id="Phobius"/>
    </source>
</evidence>
<dbReference type="Pfam" id="PF00153">
    <property type="entry name" value="Mito_carr"/>
    <property type="match status" value="1"/>
</dbReference>
<feature type="transmembrane region" description="Helical" evidence="10">
    <location>
        <begin position="653"/>
        <end position="672"/>
    </location>
</feature>
<evidence type="ECO:0000313" key="13">
    <source>
        <dbReference type="Proteomes" id="UP001213681"/>
    </source>
</evidence>
<feature type="region of interest" description="Disordered" evidence="9">
    <location>
        <begin position="454"/>
        <end position="478"/>
    </location>
</feature>
<feature type="transmembrane region" description="Helical" evidence="10">
    <location>
        <begin position="866"/>
        <end position="888"/>
    </location>
</feature>
<dbReference type="PROSITE" id="PS00217">
    <property type="entry name" value="SUGAR_TRANSPORT_2"/>
    <property type="match status" value="1"/>
</dbReference>
<dbReference type="GeneID" id="81601136"/>
<evidence type="ECO:0000256" key="2">
    <source>
        <dbReference type="ARBA" id="ARBA00010992"/>
    </source>
</evidence>
<evidence type="ECO:0000256" key="9">
    <source>
        <dbReference type="SAM" id="MobiDB-lite"/>
    </source>
</evidence>
<name>A0AAD6C214_9EURO</name>
<dbReference type="FunFam" id="1.20.1250.20:FF:000119">
    <property type="entry name" value="MFS monosaccharide transporter, putative"/>
    <property type="match status" value="1"/>
</dbReference>
<feature type="region of interest" description="Disordered" evidence="9">
    <location>
        <begin position="397"/>
        <end position="441"/>
    </location>
</feature>
<dbReference type="RefSeq" id="XP_056763719.1">
    <property type="nucleotide sequence ID" value="XM_056910893.1"/>
</dbReference>